<organism evidence="3 4">
    <name type="scientific">Burkholderia lata (strain ATCC 17760 / DSM 23089 / LMG 22485 / NCIMB 9086 / R18194 / 383)</name>
    <dbReference type="NCBI Taxonomy" id="482957"/>
    <lineage>
        <taxon>Bacteria</taxon>
        <taxon>Pseudomonadati</taxon>
        <taxon>Pseudomonadota</taxon>
        <taxon>Betaproteobacteria</taxon>
        <taxon>Burkholderiales</taxon>
        <taxon>Burkholderiaceae</taxon>
        <taxon>Burkholderia</taxon>
        <taxon>Burkholderia cepacia complex</taxon>
    </lineage>
</organism>
<dbReference type="InterPro" id="IPR029149">
    <property type="entry name" value="Creatin/AminoP/Spt16_N"/>
</dbReference>
<dbReference type="InterPro" id="IPR000994">
    <property type="entry name" value="Pept_M24"/>
</dbReference>
<dbReference type="PANTHER" id="PTHR46112">
    <property type="entry name" value="AMINOPEPTIDASE"/>
    <property type="match status" value="1"/>
</dbReference>
<dbReference type="Gene3D" id="3.40.350.10">
    <property type="entry name" value="Creatinase/prolidase N-terminal domain"/>
    <property type="match status" value="1"/>
</dbReference>
<dbReference type="Pfam" id="PF01321">
    <property type="entry name" value="Creatinase_N"/>
    <property type="match status" value="1"/>
</dbReference>
<dbReference type="InterPro" id="IPR036005">
    <property type="entry name" value="Creatinase/aminopeptidase-like"/>
</dbReference>
<name>A0A6P2QTX0_BURL3</name>
<dbReference type="Proteomes" id="UP000494174">
    <property type="component" value="Unassembled WGS sequence"/>
</dbReference>
<sequence length="414" mass="46898">MSAVSTLHAATTMQTNVSPPGLPDDLMERVRAYRIERVRKELVARQCPAIVLYDPVNIRYATDTSNMQIWTGRNPTRYVIVFAHGPVIGFEFHNCEHVWKGNILDVELRGATCWNYFSSGPESTRKARKWAQEVVDLLREHAASEMRIAVDRLDPEGAQALLQHDVEIVDGQALMEHARAVKSDDELVLIRAAVAVCEQGIQRMRNVLTPGMSEQDLWAHLHYENIRLGGEWIETRLLASGPRTNPWMQECSARIMKQGELIAFDTDLVGPFGYCADISRTWTVGHVRPTDNQRRLYAEAYEQLNTNMELLRPGMSFREFAERSWKIPDAYRKNRYSCIAHGIGMVDEYPSVAHDIDWESGGYDGKFESGMALCVESYIGAEGGEEGVKLEQQVLLTETGCIPLSTFPFETDWL</sequence>
<dbReference type="RefSeq" id="WP_174972403.1">
    <property type="nucleotide sequence ID" value="NZ_CABVPU010000031.1"/>
</dbReference>
<evidence type="ECO:0000259" key="1">
    <source>
        <dbReference type="Pfam" id="PF00557"/>
    </source>
</evidence>
<dbReference type="AlphaFoldDB" id="A0A6P2QTX0"/>
<feature type="domain" description="Creatinase N-terminal" evidence="2">
    <location>
        <begin position="34"/>
        <end position="181"/>
    </location>
</feature>
<dbReference type="CDD" id="cd01066">
    <property type="entry name" value="APP_MetAP"/>
    <property type="match status" value="1"/>
</dbReference>
<dbReference type="PANTHER" id="PTHR46112:SF2">
    <property type="entry name" value="XAA-PRO AMINOPEPTIDASE P-RELATED"/>
    <property type="match status" value="1"/>
</dbReference>
<dbReference type="Gene3D" id="3.90.230.10">
    <property type="entry name" value="Creatinase/methionine aminopeptidase superfamily"/>
    <property type="match status" value="1"/>
</dbReference>
<gene>
    <name evidence="3" type="ORF">BLA15945_06148</name>
</gene>
<dbReference type="InterPro" id="IPR050659">
    <property type="entry name" value="Peptidase_M24B"/>
</dbReference>
<dbReference type="InterPro" id="IPR000587">
    <property type="entry name" value="Creatinase_N"/>
</dbReference>
<dbReference type="EMBL" id="CABVPU010000031">
    <property type="protein sequence ID" value="VWC25598.1"/>
    <property type="molecule type" value="Genomic_DNA"/>
</dbReference>
<protein>
    <submittedName>
        <fullName evidence="3">Peptidase M24</fullName>
    </submittedName>
</protein>
<reference evidence="3 4" key="1">
    <citation type="submission" date="2019-09" db="EMBL/GenBank/DDBJ databases">
        <authorList>
            <person name="Depoorter E."/>
        </authorList>
    </citation>
    <scope>NUCLEOTIDE SEQUENCE [LARGE SCALE GENOMIC DNA]</scope>
    <source>
        <strain evidence="3">R-15945</strain>
    </source>
</reference>
<evidence type="ECO:0000313" key="4">
    <source>
        <dbReference type="Proteomes" id="UP000494174"/>
    </source>
</evidence>
<evidence type="ECO:0000259" key="2">
    <source>
        <dbReference type="Pfam" id="PF01321"/>
    </source>
</evidence>
<evidence type="ECO:0000313" key="3">
    <source>
        <dbReference type="EMBL" id="VWC25598.1"/>
    </source>
</evidence>
<dbReference type="SUPFAM" id="SSF53092">
    <property type="entry name" value="Creatinase/prolidase N-terminal domain"/>
    <property type="match status" value="1"/>
</dbReference>
<dbReference type="Pfam" id="PF00557">
    <property type="entry name" value="Peptidase_M24"/>
    <property type="match status" value="1"/>
</dbReference>
<feature type="domain" description="Peptidase M24" evidence="1">
    <location>
        <begin position="189"/>
        <end position="398"/>
    </location>
</feature>
<dbReference type="SUPFAM" id="SSF55920">
    <property type="entry name" value="Creatinase/aminopeptidase"/>
    <property type="match status" value="1"/>
</dbReference>
<accession>A0A6P2QTX0</accession>
<proteinExistence type="predicted"/>